<protein>
    <recommendedName>
        <fullName evidence="1">DUF7730 domain-containing protein</fullName>
    </recommendedName>
</protein>
<organism evidence="2 3">
    <name type="scientific">Paraphoma chrysanthemicola</name>
    <dbReference type="NCBI Taxonomy" id="798071"/>
    <lineage>
        <taxon>Eukaryota</taxon>
        <taxon>Fungi</taxon>
        <taxon>Dikarya</taxon>
        <taxon>Ascomycota</taxon>
        <taxon>Pezizomycotina</taxon>
        <taxon>Dothideomycetes</taxon>
        <taxon>Pleosporomycetidae</taxon>
        <taxon>Pleosporales</taxon>
        <taxon>Pleosporineae</taxon>
        <taxon>Phaeosphaeriaceae</taxon>
        <taxon>Paraphoma</taxon>
    </lineage>
</organism>
<dbReference type="PANTHER" id="PTHR38790">
    <property type="entry name" value="2EXR DOMAIN-CONTAINING PROTEIN-RELATED"/>
    <property type="match status" value="1"/>
</dbReference>
<accession>A0A8K0R4H6</accession>
<dbReference type="InterPro" id="IPR056632">
    <property type="entry name" value="DUF7730"/>
</dbReference>
<sequence>MVSLSDANKIETTVSLADSHAMTARNNIDSPFVRLPGEIRNIIYKHVFDELSDLVICVHDVAGPRSPPKHRLVVCKAVTSDSYDPRSLRPFHWNQICLKKTYKEYTLLAKLCQLIFTCRLVYSETHRLPLQLPAFDVLNDEQEFVTLCEILKPGQVNLIARIEMTSPRLREYTRRFPYEKPNTTHNCMHGSNINMRGFICPEPVDLERFTGLNSVRVTGCPRSFPPNGDYGIYQLETILRHCGAREGVKVECVAGADQDARTALIKTMRRADTSDVRNNEDHELYTRWKNILNRFDSRNMKL</sequence>
<name>A0A8K0R4H6_9PLEO</name>
<dbReference type="AlphaFoldDB" id="A0A8K0R4H6"/>
<evidence type="ECO:0000313" key="2">
    <source>
        <dbReference type="EMBL" id="KAH7086810.1"/>
    </source>
</evidence>
<dbReference type="Proteomes" id="UP000813461">
    <property type="component" value="Unassembled WGS sequence"/>
</dbReference>
<keyword evidence="3" id="KW-1185">Reference proteome</keyword>
<proteinExistence type="predicted"/>
<dbReference type="EMBL" id="JAGMVJ010000010">
    <property type="protein sequence ID" value="KAH7086810.1"/>
    <property type="molecule type" value="Genomic_DNA"/>
</dbReference>
<dbReference type="Pfam" id="PF24864">
    <property type="entry name" value="DUF7730"/>
    <property type="match status" value="1"/>
</dbReference>
<evidence type="ECO:0000313" key="3">
    <source>
        <dbReference type="Proteomes" id="UP000813461"/>
    </source>
</evidence>
<gene>
    <name evidence="2" type="ORF">FB567DRAFT_549256</name>
</gene>
<comment type="caution">
    <text evidence="2">The sequence shown here is derived from an EMBL/GenBank/DDBJ whole genome shotgun (WGS) entry which is preliminary data.</text>
</comment>
<dbReference type="PANTHER" id="PTHR38790:SF4">
    <property type="entry name" value="2EXR DOMAIN-CONTAINING PROTEIN"/>
    <property type="match status" value="1"/>
</dbReference>
<evidence type="ECO:0000259" key="1">
    <source>
        <dbReference type="Pfam" id="PF24864"/>
    </source>
</evidence>
<dbReference type="OrthoDB" id="4133832at2759"/>
<feature type="domain" description="DUF7730" evidence="1">
    <location>
        <begin position="29"/>
        <end position="171"/>
    </location>
</feature>
<reference evidence="2" key="1">
    <citation type="journal article" date="2021" name="Nat. Commun.">
        <title>Genetic determinants of endophytism in the Arabidopsis root mycobiome.</title>
        <authorList>
            <person name="Mesny F."/>
            <person name="Miyauchi S."/>
            <person name="Thiergart T."/>
            <person name="Pickel B."/>
            <person name="Atanasova L."/>
            <person name="Karlsson M."/>
            <person name="Huettel B."/>
            <person name="Barry K.W."/>
            <person name="Haridas S."/>
            <person name="Chen C."/>
            <person name="Bauer D."/>
            <person name="Andreopoulos W."/>
            <person name="Pangilinan J."/>
            <person name="LaButti K."/>
            <person name="Riley R."/>
            <person name="Lipzen A."/>
            <person name="Clum A."/>
            <person name="Drula E."/>
            <person name="Henrissat B."/>
            <person name="Kohler A."/>
            <person name="Grigoriev I.V."/>
            <person name="Martin F.M."/>
            <person name="Hacquard S."/>
        </authorList>
    </citation>
    <scope>NUCLEOTIDE SEQUENCE</scope>
    <source>
        <strain evidence="2">MPI-SDFR-AT-0120</strain>
    </source>
</reference>